<evidence type="ECO:0000313" key="2">
    <source>
        <dbReference type="EMBL" id="SFO78686.1"/>
    </source>
</evidence>
<dbReference type="Proteomes" id="UP000182692">
    <property type="component" value="Unassembled WGS sequence"/>
</dbReference>
<dbReference type="PANTHER" id="PTHR34631">
    <property type="match status" value="1"/>
</dbReference>
<dbReference type="EMBL" id="FOWR01000002">
    <property type="protein sequence ID" value="SFO78686.1"/>
    <property type="molecule type" value="Genomic_DNA"/>
</dbReference>
<evidence type="ECO:0000313" key="3">
    <source>
        <dbReference type="Proteomes" id="UP000182692"/>
    </source>
</evidence>
<accession>A0A1I5K248</accession>
<dbReference type="InterPro" id="IPR025668">
    <property type="entry name" value="Tnp_DDE_dom"/>
</dbReference>
<dbReference type="RefSeq" id="WP_074925121.1">
    <property type="nucleotide sequence ID" value="NZ_FOWR01000002.1"/>
</dbReference>
<sequence length="306" mass="34742">MKSKAKYKISNWKQYNQALINRGSVTFWVDEAAIQSWHCKEHHGKRGRGFTFTDSAIETALMIKGIFKLPLRALQGFLDSIFVLMDVPLKSPSYSCISKRAKTVEVQYRLPSRGPIAHVVIDATGLKVFGEGEWKMRKHGKEKRRIWRKLHLAIDTSSHEVISAVISLESVGDNEALPTLLNPLRRKIAQVSADGAYDTKACHQVLRRKGIKPTIPPRSNAGYWEDGHPRNEAVSALKSGQLEEWKRETDYHQRSLSETGMYRYKKLLSPQLALRDYDAQVGEALANVKAMNKVIRLGMPVSYRVE</sequence>
<dbReference type="AlphaFoldDB" id="A0A1I5K248"/>
<dbReference type="NCBIfam" id="NF033579">
    <property type="entry name" value="transpos_IS5_2"/>
    <property type="match status" value="1"/>
</dbReference>
<dbReference type="InterPro" id="IPR053520">
    <property type="entry name" value="Transposase_Tn903"/>
</dbReference>
<name>A0A1I5K248_9GAMM</name>
<feature type="domain" description="Transposase DDE" evidence="1">
    <location>
        <begin position="20"/>
        <end position="131"/>
    </location>
</feature>
<dbReference type="PANTHER" id="PTHR34631:SF3">
    <property type="entry name" value="ISSOD12 TRANSPOSASE TNPA_ISSOD12"/>
    <property type="match status" value="1"/>
</dbReference>
<gene>
    <name evidence="2" type="ORF">SAMN03084138_00467</name>
</gene>
<reference evidence="2 3" key="1">
    <citation type="submission" date="2016-10" db="EMBL/GenBank/DDBJ databases">
        <authorList>
            <person name="de Groot N.N."/>
        </authorList>
    </citation>
    <scope>NUCLEOTIDE SEQUENCE [LARGE SCALE GENOMIC DNA]</scope>
    <source>
        <strain evidence="2 3">DSM 15893</strain>
    </source>
</reference>
<dbReference type="STRING" id="1121869.SAMN03084138_00467"/>
<dbReference type="GeneID" id="35872928"/>
<organism evidence="2 3">
    <name type="scientific">Enterovibrio norvegicus DSM 15893</name>
    <dbReference type="NCBI Taxonomy" id="1121869"/>
    <lineage>
        <taxon>Bacteria</taxon>
        <taxon>Pseudomonadati</taxon>
        <taxon>Pseudomonadota</taxon>
        <taxon>Gammaproteobacteria</taxon>
        <taxon>Vibrionales</taxon>
        <taxon>Vibrionaceae</taxon>
        <taxon>Enterovibrio</taxon>
    </lineage>
</organism>
<dbReference type="Pfam" id="PF13737">
    <property type="entry name" value="DDE_Tnp_1_5"/>
    <property type="match status" value="1"/>
</dbReference>
<dbReference type="OrthoDB" id="6382212at2"/>
<proteinExistence type="predicted"/>
<protein>
    <submittedName>
        <fullName evidence="2">Transposase, IS4 family</fullName>
    </submittedName>
</protein>
<evidence type="ECO:0000259" key="1">
    <source>
        <dbReference type="Pfam" id="PF13737"/>
    </source>
</evidence>
<dbReference type="InterPro" id="IPR053172">
    <property type="entry name" value="Tn903_transposase"/>
</dbReference>